<protein>
    <submittedName>
        <fullName evidence="2">Uncharacterized protein</fullName>
    </submittedName>
</protein>
<evidence type="ECO:0000313" key="2">
    <source>
        <dbReference type="EMBL" id="KAK6949827.1"/>
    </source>
</evidence>
<dbReference type="EMBL" id="JBANMG010000008">
    <property type="protein sequence ID" value="KAK6949827.1"/>
    <property type="molecule type" value="Genomic_DNA"/>
</dbReference>
<dbReference type="Proteomes" id="UP001369815">
    <property type="component" value="Unassembled WGS sequence"/>
</dbReference>
<proteinExistence type="predicted"/>
<gene>
    <name evidence="2" type="ORF">Daesc_008148</name>
</gene>
<evidence type="ECO:0000256" key="1">
    <source>
        <dbReference type="SAM" id="SignalP"/>
    </source>
</evidence>
<name>A0AAX6MBR6_9PEZI</name>
<dbReference type="AlphaFoldDB" id="A0AAX6MBR6"/>
<comment type="caution">
    <text evidence="2">The sequence shown here is derived from an EMBL/GenBank/DDBJ whole genome shotgun (WGS) entry which is preliminary data.</text>
</comment>
<sequence length="156" mass="16636">MVRNVSTSFFFGLCLLAGTAVAAGTPTEASGSTGTQCENPNQTTGYPDYNSFCQCPPYTPDSPEFGNPYLGLVKCDTKCHPAVASQTKISPANDSLDSCMKACTGSFEKAKRQEGDWFCHGVNFVQGELCEFIGQLGTTEFVEGGSDCAYFKSLDS</sequence>
<evidence type="ECO:0000313" key="3">
    <source>
        <dbReference type="Proteomes" id="UP001369815"/>
    </source>
</evidence>
<feature type="chain" id="PRO_5043668598" evidence="1">
    <location>
        <begin position="23"/>
        <end position="156"/>
    </location>
</feature>
<feature type="signal peptide" evidence="1">
    <location>
        <begin position="1"/>
        <end position="22"/>
    </location>
</feature>
<keyword evidence="3" id="KW-1185">Reference proteome</keyword>
<keyword evidence="1" id="KW-0732">Signal</keyword>
<accession>A0AAX6MBR6</accession>
<reference evidence="2 3" key="1">
    <citation type="journal article" date="2024" name="Front Chem Biol">
        <title>Unveiling the potential of Daldinia eschscholtzii MFLUCC 19-0629 through bioactivity and bioinformatics studies for enhanced sustainable agriculture production.</title>
        <authorList>
            <person name="Brooks S."/>
            <person name="Weaver J.A."/>
            <person name="Klomchit A."/>
            <person name="Alharthi S.A."/>
            <person name="Onlamun T."/>
            <person name="Nurani R."/>
            <person name="Vong T.K."/>
            <person name="Alberti F."/>
            <person name="Greco C."/>
        </authorList>
    </citation>
    <scope>NUCLEOTIDE SEQUENCE [LARGE SCALE GENOMIC DNA]</scope>
    <source>
        <strain evidence="2">MFLUCC 19-0629</strain>
    </source>
</reference>
<organism evidence="2 3">
    <name type="scientific">Daldinia eschscholtzii</name>
    <dbReference type="NCBI Taxonomy" id="292717"/>
    <lineage>
        <taxon>Eukaryota</taxon>
        <taxon>Fungi</taxon>
        <taxon>Dikarya</taxon>
        <taxon>Ascomycota</taxon>
        <taxon>Pezizomycotina</taxon>
        <taxon>Sordariomycetes</taxon>
        <taxon>Xylariomycetidae</taxon>
        <taxon>Xylariales</taxon>
        <taxon>Hypoxylaceae</taxon>
        <taxon>Daldinia</taxon>
    </lineage>
</organism>